<dbReference type="Gene3D" id="3.40.50.1000">
    <property type="entry name" value="HAD superfamily/HAD-like"/>
    <property type="match status" value="2"/>
</dbReference>
<dbReference type="PANTHER" id="PTHR14269:SF57">
    <property type="entry name" value="SUPERFAMILY HYDROLASE, PUTATIVE (AFU_ORTHOLOGUE AFUA_2G02580)-RELATED"/>
    <property type="match status" value="1"/>
</dbReference>
<dbReference type="GO" id="GO:0046474">
    <property type="term" value="P:glycerophospholipid biosynthetic process"/>
    <property type="evidence" value="ECO:0007669"/>
    <property type="project" value="TreeGrafter"/>
</dbReference>
<dbReference type="InterPro" id="IPR036412">
    <property type="entry name" value="HAD-like_sf"/>
</dbReference>
<reference evidence="1" key="2">
    <citation type="submission" date="2014-06" db="EMBL/GenBank/DDBJ databases">
        <title>The complete genome of Blastobotrys (Arxula) adeninivorans LS3 - a yeast of biotechnological interest.</title>
        <authorList>
            <person name="Kunze G."/>
            <person name="Gaillardin C."/>
            <person name="Czernicka M."/>
            <person name="Durrens P."/>
            <person name="Martin T."/>
            <person name="Boer E."/>
            <person name="Gabaldon T."/>
            <person name="Cruz J."/>
            <person name="Talla E."/>
            <person name="Marck C."/>
            <person name="Goffeau A."/>
            <person name="Barbe V."/>
            <person name="Baret P."/>
            <person name="Baronian K."/>
            <person name="Beier S."/>
            <person name="Bleykasten C."/>
            <person name="Bode R."/>
            <person name="Casaregola S."/>
            <person name="Despons L."/>
            <person name="Fairhead C."/>
            <person name="Giersberg M."/>
            <person name="Gierski P."/>
            <person name="Hahnel U."/>
            <person name="Hartmann A."/>
            <person name="Jankowska D."/>
            <person name="Jubin C."/>
            <person name="Jung P."/>
            <person name="Lafontaine I."/>
            <person name="Leh-Louis V."/>
            <person name="Lemaire M."/>
            <person name="Marcet-Houben M."/>
            <person name="Mascher M."/>
            <person name="Morel G."/>
            <person name="Richard G.-F."/>
            <person name="Riechen J."/>
            <person name="Sacerdot C."/>
            <person name="Sarkar A."/>
            <person name="Savel G."/>
            <person name="Schacherer J."/>
            <person name="Sherman D."/>
            <person name="Straub M.-L."/>
            <person name="Stein N."/>
            <person name="Thierry A."/>
            <person name="Trautwein-Schult A."/>
            <person name="Westhof E."/>
            <person name="Worch S."/>
            <person name="Dujon B."/>
            <person name="Souciet J.-L."/>
            <person name="Wincker P."/>
            <person name="Scholz U."/>
            <person name="Neuveglise N."/>
        </authorList>
    </citation>
    <scope>NUCLEOTIDE SEQUENCE</scope>
    <source>
        <strain evidence="1">LS3</strain>
    </source>
</reference>
<dbReference type="InterPro" id="IPR023214">
    <property type="entry name" value="HAD_sf"/>
</dbReference>
<dbReference type="AlphaFoldDB" id="A0A060T6T5"/>
<dbReference type="InterPro" id="IPR006357">
    <property type="entry name" value="HAD-SF_hydro_IIA"/>
</dbReference>
<dbReference type="SUPFAM" id="SSF56784">
    <property type="entry name" value="HAD-like"/>
    <property type="match status" value="1"/>
</dbReference>
<dbReference type="Pfam" id="PF13344">
    <property type="entry name" value="Hydrolase_6"/>
    <property type="match status" value="1"/>
</dbReference>
<dbReference type="Pfam" id="PF13242">
    <property type="entry name" value="Hydrolase_like"/>
    <property type="match status" value="1"/>
</dbReference>
<dbReference type="NCBIfam" id="TIGR01456">
    <property type="entry name" value="CECR5"/>
    <property type="match status" value="1"/>
</dbReference>
<protein>
    <submittedName>
        <fullName evidence="1">ARAD1B14696p</fullName>
    </submittedName>
</protein>
<dbReference type="InterPro" id="IPR006353">
    <property type="entry name" value="HAD-SF_hydro_IIA_CECR5"/>
</dbReference>
<proteinExistence type="predicted"/>
<dbReference type="NCBIfam" id="TIGR01460">
    <property type="entry name" value="HAD-SF-IIA"/>
    <property type="match status" value="1"/>
</dbReference>
<sequence length="342" mass="38448">MFVTRSIRTSYRALRLYSSKAFVLDIDGVLLRGSKAIPEAPKALELMNRNKIPWVLVTNGGGKTEKERVQDLSAKFGGSIDISEKQILQSHTPFRTLSDKYKRVLIVGGDGDNLRRVGESYGFKDVVLPMDIIAAEGRKIWPFHRLTPEDQAKYANGSVDLTQKFDAVLIFTDPRDMGADIQIVLDLLLSENGYLGTRRQDQKTGKPAIPIYFSNNDLLWANSYHLPRFGQGSFRIMVEALYKEMTGEHLQSTIIGKPSKQTYEFAEDLLREWGGMDTLGDVYMVGDNPASDIKGANDYGWKSILVRTGVYKDEDLKNGLIAYPTYTYDNILQAVEQVTGKQ</sequence>
<reference evidence="1" key="1">
    <citation type="submission" date="2014-02" db="EMBL/GenBank/DDBJ databases">
        <authorList>
            <person name="Genoscope - CEA"/>
        </authorList>
    </citation>
    <scope>NUCLEOTIDE SEQUENCE</scope>
    <source>
        <strain evidence="1">LS3</strain>
    </source>
</reference>
<accession>A0A060T6T5</accession>
<gene>
    <name evidence="1" type="ORF">GNLVRS02_ARAD1B14696g</name>
</gene>
<organism evidence="1">
    <name type="scientific">Blastobotrys adeninivorans</name>
    <name type="common">Yeast</name>
    <name type="synonym">Arxula adeninivorans</name>
    <dbReference type="NCBI Taxonomy" id="409370"/>
    <lineage>
        <taxon>Eukaryota</taxon>
        <taxon>Fungi</taxon>
        <taxon>Dikarya</taxon>
        <taxon>Ascomycota</taxon>
        <taxon>Saccharomycotina</taxon>
        <taxon>Dipodascomycetes</taxon>
        <taxon>Dipodascales</taxon>
        <taxon>Trichomonascaceae</taxon>
        <taxon>Blastobotrys</taxon>
    </lineage>
</organism>
<dbReference type="GO" id="GO:0005739">
    <property type="term" value="C:mitochondrion"/>
    <property type="evidence" value="ECO:0007669"/>
    <property type="project" value="TreeGrafter"/>
</dbReference>
<dbReference type="PANTHER" id="PTHR14269">
    <property type="entry name" value="CDP-DIACYLGLYCEROL--GLYCEROL-3-PHOSPHATE 3-PHOSPHATIDYLTRANSFERASE-RELATED"/>
    <property type="match status" value="1"/>
</dbReference>
<dbReference type="InterPro" id="IPR050324">
    <property type="entry name" value="CDP-alcohol_PTase-I"/>
</dbReference>
<name>A0A060T6T5_BLAAD</name>
<dbReference type="FunFam" id="3.40.50.1000:FF:000069">
    <property type="entry name" value="HAD-superfamily subfamily IIA hydrolase"/>
    <property type="match status" value="1"/>
</dbReference>
<evidence type="ECO:0000313" key="1">
    <source>
        <dbReference type="EMBL" id="CDP36509.1"/>
    </source>
</evidence>
<dbReference type="PhylomeDB" id="A0A060T6T5"/>
<dbReference type="EMBL" id="HG937692">
    <property type="protein sequence ID" value="CDP36509.1"/>
    <property type="molecule type" value="Genomic_DNA"/>
</dbReference>